<reference evidence="4 5" key="1">
    <citation type="submission" date="2023-12" db="EMBL/GenBank/DDBJ databases">
        <title>Description of an unclassified Opitutus bacterium of Verrucomicrobiota.</title>
        <authorList>
            <person name="Zhang D.-F."/>
        </authorList>
    </citation>
    <scope>NUCLEOTIDE SEQUENCE [LARGE SCALE GENOMIC DNA]</scope>
    <source>
        <strain evidence="4 5">WL0086</strain>
    </source>
</reference>
<comment type="subunit">
    <text evidence="2">Interacts with ribosomal protein uL14 (rplN).</text>
</comment>
<name>A0ABZ1CE38_9BACT</name>
<feature type="compositionally biased region" description="Low complexity" evidence="3">
    <location>
        <begin position="161"/>
        <end position="185"/>
    </location>
</feature>
<keyword evidence="2" id="KW-0810">Translation regulation</keyword>
<organism evidence="4 5">
    <name type="scientific">Actomonas aquatica</name>
    <dbReference type="NCBI Taxonomy" id="2866162"/>
    <lineage>
        <taxon>Bacteria</taxon>
        <taxon>Pseudomonadati</taxon>
        <taxon>Verrucomicrobiota</taxon>
        <taxon>Opitutia</taxon>
        <taxon>Opitutales</taxon>
        <taxon>Opitutaceae</taxon>
        <taxon>Actomonas</taxon>
    </lineage>
</organism>
<evidence type="ECO:0000313" key="4">
    <source>
        <dbReference type="EMBL" id="WRQ89557.1"/>
    </source>
</evidence>
<comment type="subcellular location">
    <subcellularLocation>
        <location evidence="2">Cytoplasm</location>
    </subcellularLocation>
</comment>
<dbReference type="SUPFAM" id="SSF81301">
    <property type="entry name" value="Nucleotidyltransferase"/>
    <property type="match status" value="1"/>
</dbReference>
<evidence type="ECO:0000256" key="1">
    <source>
        <dbReference type="ARBA" id="ARBA00010574"/>
    </source>
</evidence>
<accession>A0ABZ1CE38</accession>
<evidence type="ECO:0000256" key="3">
    <source>
        <dbReference type="SAM" id="MobiDB-lite"/>
    </source>
</evidence>
<dbReference type="PANTHER" id="PTHR21043:SF0">
    <property type="entry name" value="MITOCHONDRIAL ASSEMBLY OF RIBOSOMAL LARGE SUBUNIT PROTEIN 1"/>
    <property type="match status" value="1"/>
</dbReference>
<dbReference type="Gene3D" id="3.30.460.10">
    <property type="entry name" value="Beta Polymerase, domain 2"/>
    <property type="match status" value="1"/>
</dbReference>
<gene>
    <name evidence="2 4" type="primary">rsfS</name>
    <name evidence="4" type="ORF">K1X11_009060</name>
</gene>
<dbReference type="HAMAP" id="MF_01477">
    <property type="entry name" value="Iojap_RsfS"/>
    <property type="match status" value="1"/>
</dbReference>
<dbReference type="NCBIfam" id="TIGR00090">
    <property type="entry name" value="rsfS_iojap_ybeB"/>
    <property type="match status" value="1"/>
</dbReference>
<proteinExistence type="inferred from homology"/>
<keyword evidence="2" id="KW-0963">Cytoplasm</keyword>
<dbReference type="Proteomes" id="UP000738431">
    <property type="component" value="Chromosome"/>
</dbReference>
<comment type="similarity">
    <text evidence="1 2">Belongs to the Iojap/RsfS family.</text>
</comment>
<feature type="compositionally biased region" description="Basic residues" evidence="3">
    <location>
        <begin position="148"/>
        <end position="160"/>
    </location>
</feature>
<dbReference type="EMBL" id="CP139781">
    <property type="protein sequence ID" value="WRQ89557.1"/>
    <property type="molecule type" value="Genomic_DNA"/>
</dbReference>
<dbReference type="RefSeq" id="WP_324726149.1">
    <property type="nucleotide sequence ID" value="NZ_CP139781.1"/>
</dbReference>
<sequence length="199" mass="21477">MKTAYTANHLSMSARSKTAATTAAKLPDPRILLADLVKALDAKKAEDLRVLAVGEHSSITDYLILASGQANPHLRALRIEAERVLDGAGAPIAGVESGDGSGWIVFDAYQIIIHLFMPEQRENYQLEQLWRDAEEISVEDLLNPPKPKPVKKAPTKKAATKKTAAPKKTPATKKAPAKKATVAKKTAAKKAAPARKRTK</sequence>
<dbReference type="InterPro" id="IPR043519">
    <property type="entry name" value="NT_sf"/>
</dbReference>
<dbReference type="PANTHER" id="PTHR21043">
    <property type="entry name" value="IOJAP SUPERFAMILY ORTHOLOG"/>
    <property type="match status" value="1"/>
</dbReference>
<dbReference type="InterPro" id="IPR004394">
    <property type="entry name" value="Iojap/RsfS/C7orf30"/>
</dbReference>
<evidence type="ECO:0000313" key="5">
    <source>
        <dbReference type="Proteomes" id="UP000738431"/>
    </source>
</evidence>
<feature type="compositionally biased region" description="Basic residues" evidence="3">
    <location>
        <begin position="186"/>
        <end position="199"/>
    </location>
</feature>
<evidence type="ECO:0000256" key="2">
    <source>
        <dbReference type="HAMAP-Rule" id="MF_01477"/>
    </source>
</evidence>
<feature type="region of interest" description="Disordered" evidence="3">
    <location>
        <begin position="140"/>
        <end position="199"/>
    </location>
</feature>
<comment type="function">
    <text evidence="2">Functions as a ribosomal silencing factor. Interacts with ribosomal protein uL14 (rplN), blocking formation of intersubunit bridge B8. Prevents association of the 30S and 50S ribosomal subunits and the formation of functional ribosomes, thus repressing translation.</text>
</comment>
<protein>
    <recommendedName>
        <fullName evidence="2">Ribosomal silencing factor RsfS</fullName>
    </recommendedName>
</protein>
<dbReference type="Pfam" id="PF02410">
    <property type="entry name" value="RsfS"/>
    <property type="match status" value="1"/>
</dbReference>
<keyword evidence="2" id="KW-0678">Repressor</keyword>
<keyword evidence="5" id="KW-1185">Reference proteome</keyword>